<reference evidence="2 3" key="1">
    <citation type="journal article" date="2020" name="Nat. Food">
        <title>A phased Vanilla planifolia genome enables genetic improvement of flavour and production.</title>
        <authorList>
            <person name="Hasing T."/>
            <person name="Tang H."/>
            <person name="Brym M."/>
            <person name="Khazi F."/>
            <person name="Huang T."/>
            <person name="Chambers A.H."/>
        </authorList>
    </citation>
    <scope>NUCLEOTIDE SEQUENCE [LARGE SCALE GENOMIC DNA]</scope>
    <source>
        <tissue evidence="2">Leaf</tissue>
    </source>
</reference>
<proteinExistence type="predicted"/>
<dbReference type="PANTHER" id="PTHR46235">
    <property type="entry name" value="PHD FINGER-CONTAINING PROTEIN DDB_G0268158"/>
    <property type="match status" value="1"/>
</dbReference>
<dbReference type="PANTHER" id="PTHR46235:SF3">
    <property type="entry name" value="PHD FINGER-CONTAINING PROTEIN DDB_G0268158"/>
    <property type="match status" value="1"/>
</dbReference>
<gene>
    <name evidence="2" type="ORF">HPP92_004671</name>
</gene>
<sequence length="147" mass="16738">MSQHQRETIPLLNGATDAENFMTCSQPVSSILYLSKYLIMGLNPPFGVNARLANQFIDKALTFKPKLLILIVPEETRRLDQKNPQYDLIWEDRESLSGKSFYLPGSIDICDKQIEQWNLETSSSVFMEPSGLDGEAQKHCFESRSHV</sequence>
<evidence type="ECO:0000313" key="2">
    <source>
        <dbReference type="EMBL" id="KAG0491273.1"/>
    </source>
</evidence>
<name>A0A835VBD4_VANPL</name>
<dbReference type="Proteomes" id="UP000636800">
    <property type="component" value="Chromosome 2"/>
</dbReference>
<feature type="domain" description="DM2" evidence="1">
    <location>
        <begin position="33"/>
        <end position="122"/>
    </location>
</feature>
<dbReference type="OrthoDB" id="24670at2759"/>
<protein>
    <recommendedName>
        <fullName evidence="1">DM2 domain-containing protein</fullName>
    </recommendedName>
</protein>
<keyword evidence="3" id="KW-1185">Reference proteome</keyword>
<dbReference type="Pfam" id="PF26055">
    <property type="entry name" value="Mtase_EDM2"/>
    <property type="match status" value="1"/>
</dbReference>
<evidence type="ECO:0000259" key="1">
    <source>
        <dbReference type="Pfam" id="PF26055"/>
    </source>
</evidence>
<evidence type="ECO:0000313" key="3">
    <source>
        <dbReference type="Proteomes" id="UP000636800"/>
    </source>
</evidence>
<dbReference type="InterPro" id="IPR058939">
    <property type="entry name" value="Mtase_EDM2"/>
</dbReference>
<comment type="caution">
    <text evidence="2">The sequence shown here is derived from an EMBL/GenBank/DDBJ whole genome shotgun (WGS) entry which is preliminary data.</text>
</comment>
<dbReference type="AlphaFoldDB" id="A0A835VBD4"/>
<organism evidence="2 3">
    <name type="scientific">Vanilla planifolia</name>
    <name type="common">Vanilla</name>
    <dbReference type="NCBI Taxonomy" id="51239"/>
    <lineage>
        <taxon>Eukaryota</taxon>
        <taxon>Viridiplantae</taxon>
        <taxon>Streptophyta</taxon>
        <taxon>Embryophyta</taxon>
        <taxon>Tracheophyta</taxon>
        <taxon>Spermatophyta</taxon>
        <taxon>Magnoliopsida</taxon>
        <taxon>Liliopsida</taxon>
        <taxon>Asparagales</taxon>
        <taxon>Orchidaceae</taxon>
        <taxon>Vanilloideae</taxon>
        <taxon>Vanilleae</taxon>
        <taxon>Vanilla</taxon>
    </lineage>
</organism>
<accession>A0A835VBD4</accession>
<dbReference type="EMBL" id="JADCNL010000002">
    <property type="protein sequence ID" value="KAG0491273.1"/>
    <property type="molecule type" value="Genomic_DNA"/>
</dbReference>